<dbReference type="EMBL" id="JPGN01000060">
    <property type="protein sequence ID" value="KFI19255.1"/>
    <property type="molecule type" value="Genomic_DNA"/>
</dbReference>
<evidence type="ECO:0000313" key="1">
    <source>
        <dbReference type="EMBL" id="KFI19255.1"/>
    </source>
</evidence>
<evidence type="ECO:0000313" key="2">
    <source>
        <dbReference type="Proteomes" id="UP000028839"/>
    </source>
</evidence>
<organism evidence="1 2">
    <name type="scientific">Nitrosococcus oceani C-27</name>
    <dbReference type="NCBI Taxonomy" id="314279"/>
    <lineage>
        <taxon>Bacteria</taxon>
        <taxon>Pseudomonadati</taxon>
        <taxon>Pseudomonadota</taxon>
        <taxon>Gammaproteobacteria</taxon>
        <taxon>Chromatiales</taxon>
        <taxon>Chromatiaceae</taxon>
        <taxon>Nitrosococcus</taxon>
    </lineage>
</organism>
<protein>
    <submittedName>
        <fullName evidence="1">Uncharacterized protein</fullName>
    </submittedName>
</protein>
<dbReference type="Proteomes" id="UP000028839">
    <property type="component" value="Unassembled WGS sequence"/>
</dbReference>
<proteinExistence type="predicted"/>
<dbReference type="OrthoDB" id="134981at2"/>
<reference evidence="1 2" key="1">
    <citation type="submission" date="2014-07" db="EMBL/GenBank/DDBJ databases">
        <title>Comparative analysis of Nitrosococcus oceani genome inventories of strains from Pacific and Atlantic gyres.</title>
        <authorList>
            <person name="Lim C.K."/>
            <person name="Wang L."/>
            <person name="Sayavedra-Soto L.A."/>
            <person name="Klotz M.G."/>
        </authorList>
    </citation>
    <scope>NUCLEOTIDE SEQUENCE [LARGE SCALE GENOMIC DNA]</scope>
    <source>
        <strain evidence="1 2">C-27</strain>
    </source>
</reference>
<comment type="caution">
    <text evidence="1">The sequence shown here is derived from an EMBL/GenBank/DDBJ whole genome shotgun (WGS) entry which is preliminary data.</text>
</comment>
<sequence>MKTDTLCREPLCDDAHERPRFFPRQLITPDDLNLVLEYFRNKLRRHNRLIHGWGVVCGAKVCPIMNSGRSIEPWKVRITPGYLLGPYGDEIFIDCERIVDLRTRGVNGVTGEPCVEAPDPWCSEVFVPCEETGPRYIAVKYKEMMSRPVRVQPVGCGCDDTQCEYSRWKDGYEIGILTRCPESHEGEPPDTKRLFSGPIPECPSCPSEPWVVLAKVEIGEDGTIQTIDNCSCRRLVRSFGHLWWRCEGGEVIINSVGPGTER</sequence>
<name>A0A0E2Z6W0_9GAMM</name>
<dbReference type="AlphaFoldDB" id="A0A0E2Z6W0"/>
<accession>A0A0E2Z6W0</accession>
<gene>
    <name evidence="1" type="ORF">IB75_09905</name>
</gene>
<dbReference type="HOGENOM" id="CLU_1123606_0_0_6"/>